<gene>
    <name evidence="1" type="ORF">SNEC2469_LOCUS27004</name>
</gene>
<comment type="caution">
    <text evidence="1">The sequence shown here is derived from an EMBL/GenBank/DDBJ whole genome shotgun (WGS) entry which is preliminary data.</text>
</comment>
<accession>A0A813A7K3</accession>
<keyword evidence="2" id="KW-1185">Reference proteome</keyword>
<reference evidence="1" key="1">
    <citation type="submission" date="2021-02" db="EMBL/GenBank/DDBJ databases">
        <authorList>
            <person name="Dougan E. K."/>
            <person name="Rhodes N."/>
            <person name="Thang M."/>
            <person name="Chan C."/>
        </authorList>
    </citation>
    <scope>NUCLEOTIDE SEQUENCE</scope>
</reference>
<sequence length="183" mass="20900">MDVIAKDLEGLTVKIDGQERRVHFFGMKGDLKWLAHVFKLPATVLPEATGCAIFASLFVACKYERPERWQNVYAIWEFMATMGNLDFPSPIIHVQGFSNRLIWDDSLHVAYRGFAADLCGSMVVDMFGKQGNKLLRAKELLHSWARANGHALSMEEFSFSDDYPSLNCKGWDVKLVCMWLAFW</sequence>
<name>A0A813A7K3_9DINO</name>
<organism evidence="1 2">
    <name type="scientific">Symbiodinium necroappetens</name>
    <dbReference type="NCBI Taxonomy" id="1628268"/>
    <lineage>
        <taxon>Eukaryota</taxon>
        <taxon>Sar</taxon>
        <taxon>Alveolata</taxon>
        <taxon>Dinophyceae</taxon>
        <taxon>Suessiales</taxon>
        <taxon>Symbiodiniaceae</taxon>
        <taxon>Symbiodinium</taxon>
    </lineage>
</organism>
<proteinExistence type="predicted"/>
<dbReference type="AlphaFoldDB" id="A0A813A7K3"/>
<evidence type="ECO:0000313" key="1">
    <source>
        <dbReference type="EMBL" id="CAE7857544.1"/>
    </source>
</evidence>
<dbReference type="EMBL" id="CAJNJA010056095">
    <property type="protein sequence ID" value="CAE7857544.1"/>
    <property type="molecule type" value="Genomic_DNA"/>
</dbReference>
<dbReference type="Proteomes" id="UP000601435">
    <property type="component" value="Unassembled WGS sequence"/>
</dbReference>
<dbReference type="OrthoDB" id="406136at2759"/>
<protein>
    <submittedName>
        <fullName evidence="1">Uncharacterized protein</fullName>
    </submittedName>
</protein>
<evidence type="ECO:0000313" key="2">
    <source>
        <dbReference type="Proteomes" id="UP000601435"/>
    </source>
</evidence>